<dbReference type="GO" id="GO:0005737">
    <property type="term" value="C:cytoplasm"/>
    <property type="evidence" value="ECO:0007669"/>
    <property type="project" value="UniProtKB-ARBA"/>
</dbReference>
<evidence type="ECO:0000256" key="1">
    <source>
        <dbReference type="ARBA" id="ARBA00009512"/>
    </source>
</evidence>
<comment type="function">
    <text evidence="4 6">Binds together with bS18 to 16S ribosomal RNA.</text>
</comment>
<evidence type="ECO:0000313" key="8">
    <source>
        <dbReference type="Proteomes" id="UP000230646"/>
    </source>
</evidence>
<evidence type="ECO:0000313" key="7">
    <source>
        <dbReference type="EMBL" id="PIY33268.1"/>
    </source>
</evidence>
<keyword evidence="6" id="KW-0699">rRNA-binding</keyword>
<reference evidence="7 8" key="1">
    <citation type="submission" date="2017-09" db="EMBL/GenBank/DDBJ databases">
        <title>Depth-based differentiation of microbial function through sediment-hosted aquifers and enrichment of novel symbionts in the deep terrestrial subsurface.</title>
        <authorList>
            <person name="Probst A.J."/>
            <person name="Ladd B."/>
            <person name="Jarett J.K."/>
            <person name="Geller-Mcgrath D.E."/>
            <person name="Sieber C.M."/>
            <person name="Emerson J.B."/>
            <person name="Anantharaman K."/>
            <person name="Thomas B.C."/>
            <person name="Malmstrom R."/>
            <person name="Stieglmeier M."/>
            <person name="Klingl A."/>
            <person name="Woyke T."/>
            <person name="Ryan C.M."/>
            <person name="Banfield J.F."/>
        </authorList>
    </citation>
    <scope>NUCLEOTIDE SEQUENCE [LARGE SCALE GENOMIC DNA]</scope>
    <source>
        <strain evidence="7">CG_4_10_14_3_um_filter_34_13</strain>
    </source>
</reference>
<dbReference type="GO" id="GO:0003735">
    <property type="term" value="F:structural constituent of ribosome"/>
    <property type="evidence" value="ECO:0007669"/>
    <property type="project" value="InterPro"/>
</dbReference>
<dbReference type="NCBIfam" id="TIGR00166">
    <property type="entry name" value="S6"/>
    <property type="match status" value="1"/>
</dbReference>
<dbReference type="InterPro" id="IPR020814">
    <property type="entry name" value="Ribosomal_S6_plastid/chlpt"/>
</dbReference>
<evidence type="ECO:0000256" key="3">
    <source>
        <dbReference type="ARBA" id="ARBA00023274"/>
    </source>
</evidence>
<dbReference type="InterPro" id="IPR035980">
    <property type="entry name" value="Ribosomal_bS6_sf"/>
</dbReference>
<comment type="caution">
    <text evidence="7">The sequence shown here is derived from an EMBL/GenBank/DDBJ whole genome shotgun (WGS) entry which is preliminary data.</text>
</comment>
<keyword evidence="2 6" id="KW-0689">Ribosomal protein</keyword>
<dbReference type="GO" id="GO:0006412">
    <property type="term" value="P:translation"/>
    <property type="evidence" value="ECO:0007669"/>
    <property type="project" value="UniProtKB-UniRule"/>
</dbReference>
<dbReference type="HAMAP" id="MF_00360">
    <property type="entry name" value="Ribosomal_bS6"/>
    <property type="match status" value="1"/>
</dbReference>
<evidence type="ECO:0000256" key="2">
    <source>
        <dbReference type="ARBA" id="ARBA00022980"/>
    </source>
</evidence>
<accession>A0A2M7PRL8</accession>
<dbReference type="GO" id="GO:0005840">
    <property type="term" value="C:ribosome"/>
    <property type="evidence" value="ECO:0007669"/>
    <property type="project" value="UniProtKB-KW"/>
</dbReference>
<name>A0A2M7PRL8_9BACT</name>
<keyword evidence="6" id="KW-0694">RNA-binding</keyword>
<dbReference type="EMBL" id="PFKO01000099">
    <property type="protein sequence ID" value="PIY33268.1"/>
    <property type="molecule type" value="Genomic_DNA"/>
</dbReference>
<gene>
    <name evidence="6 7" type="primary">rpsF</name>
    <name evidence="7" type="ORF">COZ07_02765</name>
</gene>
<dbReference type="InterPro" id="IPR000529">
    <property type="entry name" value="Ribosomal_bS6"/>
</dbReference>
<dbReference type="Proteomes" id="UP000230646">
    <property type="component" value="Unassembled WGS sequence"/>
</dbReference>
<dbReference type="Pfam" id="PF01250">
    <property type="entry name" value="Ribosomal_S6"/>
    <property type="match status" value="1"/>
</dbReference>
<proteinExistence type="inferred from homology"/>
<evidence type="ECO:0000256" key="4">
    <source>
        <dbReference type="ARBA" id="ARBA00035104"/>
    </source>
</evidence>
<sequence>MFQGLIRPKGGGEQMRSYEIMLAINPQLKDEELDSLFDKIKKVITDGKGEITKTNKWGKRKLGYEIKNFTEAIYVVLNFDVDEKIISELERVVRLEERVIRYLLTLQQEKKISKKEN</sequence>
<dbReference type="PANTHER" id="PTHR21011:SF1">
    <property type="entry name" value="SMALL RIBOSOMAL SUBUNIT PROTEIN BS6M"/>
    <property type="match status" value="1"/>
</dbReference>
<dbReference type="CDD" id="cd00473">
    <property type="entry name" value="bS6"/>
    <property type="match status" value="1"/>
</dbReference>
<comment type="similarity">
    <text evidence="1 6">Belongs to the bacterial ribosomal protein bS6 family.</text>
</comment>
<dbReference type="GO" id="GO:1990904">
    <property type="term" value="C:ribonucleoprotein complex"/>
    <property type="evidence" value="ECO:0007669"/>
    <property type="project" value="UniProtKB-KW"/>
</dbReference>
<organism evidence="7 8">
    <name type="scientific">Candidatus Infernicultor aquiphilus</name>
    <dbReference type="NCBI Taxonomy" id="1805029"/>
    <lineage>
        <taxon>Bacteria</taxon>
        <taxon>Pseudomonadati</taxon>
        <taxon>Atribacterota</taxon>
        <taxon>Candidatus Phoenicimicrobiia</taxon>
        <taxon>Candidatus Pheonicimicrobiales</taxon>
        <taxon>Candidatus Phoenicimicrobiaceae</taxon>
        <taxon>Candidatus Infernicultor</taxon>
    </lineage>
</organism>
<dbReference type="SUPFAM" id="SSF54995">
    <property type="entry name" value="Ribosomal protein S6"/>
    <property type="match status" value="1"/>
</dbReference>
<protein>
    <recommendedName>
        <fullName evidence="5 6">Small ribosomal subunit protein bS6</fullName>
    </recommendedName>
</protein>
<dbReference type="GO" id="GO:0070181">
    <property type="term" value="F:small ribosomal subunit rRNA binding"/>
    <property type="evidence" value="ECO:0007669"/>
    <property type="project" value="TreeGrafter"/>
</dbReference>
<dbReference type="PANTHER" id="PTHR21011">
    <property type="entry name" value="MITOCHONDRIAL 28S RIBOSOMAL PROTEIN S6"/>
    <property type="match status" value="1"/>
</dbReference>
<evidence type="ECO:0000256" key="6">
    <source>
        <dbReference type="HAMAP-Rule" id="MF_00360"/>
    </source>
</evidence>
<dbReference type="AlphaFoldDB" id="A0A2M7PRL8"/>
<dbReference type="Gene3D" id="3.30.70.60">
    <property type="match status" value="1"/>
</dbReference>
<keyword evidence="3 6" id="KW-0687">Ribonucleoprotein</keyword>
<dbReference type="InterPro" id="IPR014717">
    <property type="entry name" value="Transl_elong_EF1B/ribsomal_bS6"/>
</dbReference>
<evidence type="ECO:0000256" key="5">
    <source>
        <dbReference type="ARBA" id="ARBA00035294"/>
    </source>
</evidence>